<comment type="caution">
    <text evidence="1">The sequence shown here is derived from an EMBL/GenBank/DDBJ whole genome shotgun (WGS) entry which is preliminary data.</text>
</comment>
<proteinExistence type="predicted"/>
<gene>
    <name evidence="1" type="ORF">FCU45_10850</name>
</gene>
<dbReference type="OrthoDB" id="7063626at2"/>
<evidence type="ECO:0008006" key="3">
    <source>
        <dbReference type="Google" id="ProtNLM"/>
    </source>
</evidence>
<dbReference type="RefSeq" id="WP_137015183.1">
    <property type="nucleotide sequence ID" value="NZ_SZPX01000008.1"/>
</dbReference>
<sequence length="146" mass="16991">MFKKGTAVEEVSEFLREKIRKAGVKSKITIIDAYFFSNSSYSITNLLKNILEPFKNTISTIEIITVESKINNSNYERFKRDFSNYDIKVFQSDDFHDRFWIIDDSQAFIVGASINGIGKKHFFVQDDYLTQKDSDELLSLYKGEEL</sequence>
<accession>A0A4U2Z516</accession>
<organism evidence="1 2">
    <name type="scientific">Sulfurimonas crateris</name>
    <dbReference type="NCBI Taxonomy" id="2574727"/>
    <lineage>
        <taxon>Bacteria</taxon>
        <taxon>Pseudomonadati</taxon>
        <taxon>Campylobacterota</taxon>
        <taxon>Epsilonproteobacteria</taxon>
        <taxon>Campylobacterales</taxon>
        <taxon>Sulfurimonadaceae</taxon>
        <taxon>Sulfurimonas</taxon>
    </lineage>
</organism>
<dbReference type="EMBL" id="SZPX01000008">
    <property type="protein sequence ID" value="TKI68502.1"/>
    <property type="molecule type" value="Genomic_DNA"/>
</dbReference>
<keyword evidence="2" id="KW-1185">Reference proteome</keyword>
<name>A0A4U2Z516_9BACT</name>
<evidence type="ECO:0000313" key="1">
    <source>
        <dbReference type="EMBL" id="TKI68502.1"/>
    </source>
</evidence>
<dbReference type="AlphaFoldDB" id="A0A4U2Z516"/>
<reference evidence="1 2" key="1">
    <citation type="submission" date="2019-04" db="EMBL/GenBank/DDBJ databases">
        <title>Sulfurimonas crateris sp. nov. a facultative anaerobic sulfur-oxidizing chemolithautotrophic bacterium isolated from a terrestrial mud vulcano.</title>
        <authorList>
            <person name="Ratnikova N.M."/>
            <person name="Slobodkin A.I."/>
            <person name="Merkel A.Y."/>
            <person name="Novikov A."/>
            <person name="Bonch-Osmolovskaya E.A."/>
            <person name="Slobodkina G.B."/>
        </authorList>
    </citation>
    <scope>NUCLEOTIDE SEQUENCE [LARGE SCALE GENOMIC DNA]</scope>
    <source>
        <strain evidence="1 2">SN118</strain>
    </source>
</reference>
<evidence type="ECO:0000313" key="2">
    <source>
        <dbReference type="Proteomes" id="UP000309561"/>
    </source>
</evidence>
<dbReference type="Proteomes" id="UP000309561">
    <property type="component" value="Unassembled WGS sequence"/>
</dbReference>
<protein>
    <recommendedName>
        <fullName evidence="3">PLD phosphodiesterase domain-containing protein</fullName>
    </recommendedName>
</protein>